<evidence type="ECO:0000256" key="3">
    <source>
        <dbReference type="SAM" id="MobiDB-lite"/>
    </source>
</evidence>
<dbReference type="Proteomes" id="UP001150062">
    <property type="component" value="Unassembled WGS sequence"/>
</dbReference>
<dbReference type="CDD" id="cd01390">
    <property type="entry name" value="HMG-box_NHP6-like"/>
    <property type="match status" value="1"/>
</dbReference>
<dbReference type="EMBL" id="JAOAOG010000213">
    <property type="protein sequence ID" value="KAJ6240042.1"/>
    <property type="molecule type" value="Genomic_DNA"/>
</dbReference>
<organism evidence="5 6">
    <name type="scientific">Anaeramoeba flamelloides</name>
    <dbReference type="NCBI Taxonomy" id="1746091"/>
    <lineage>
        <taxon>Eukaryota</taxon>
        <taxon>Metamonada</taxon>
        <taxon>Anaeramoebidae</taxon>
        <taxon>Anaeramoeba</taxon>
    </lineage>
</organism>
<sequence>MNTNNQRPITRRRKDPNAPKRNLSAYFFYVREQRTNVQRENPELKISEISRLIGQGWKNLSETEKGPYNSLAKQDKIRYEKEMEEYQKTKEMK</sequence>
<dbReference type="Gene3D" id="1.10.30.10">
    <property type="entry name" value="High mobility group box domain"/>
    <property type="match status" value="1"/>
</dbReference>
<name>A0ABQ8Y5D5_9EUKA</name>
<reference evidence="5" key="1">
    <citation type="submission" date="2022-08" db="EMBL/GenBank/DDBJ databases">
        <title>Novel sulfate-reducing endosymbionts in the free-living metamonad Anaeramoeba.</title>
        <authorList>
            <person name="Jerlstrom-Hultqvist J."/>
            <person name="Cepicka I."/>
            <person name="Gallot-Lavallee L."/>
            <person name="Salas-Leiva D."/>
            <person name="Curtis B.A."/>
            <person name="Zahonova K."/>
            <person name="Pipaliya S."/>
            <person name="Dacks J."/>
            <person name="Roger A.J."/>
        </authorList>
    </citation>
    <scope>NUCLEOTIDE SEQUENCE</scope>
    <source>
        <strain evidence="5">Schooner1</strain>
    </source>
</reference>
<dbReference type="Pfam" id="PF00505">
    <property type="entry name" value="HMG_box"/>
    <property type="match status" value="1"/>
</dbReference>
<feature type="domain" description="HMG box" evidence="4">
    <location>
        <begin position="19"/>
        <end position="87"/>
    </location>
</feature>
<dbReference type="InterPro" id="IPR009071">
    <property type="entry name" value="HMG_box_dom"/>
</dbReference>
<dbReference type="InterPro" id="IPR050342">
    <property type="entry name" value="HMGB"/>
</dbReference>
<dbReference type="SUPFAM" id="SSF47095">
    <property type="entry name" value="HMG-box"/>
    <property type="match status" value="1"/>
</dbReference>
<dbReference type="SMART" id="SM00398">
    <property type="entry name" value="HMG"/>
    <property type="match status" value="1"/>
</dbReference>
<dbReference type="PANTHER" id="PTHR48112">
    <property type="entry name" value="HIGH MOBILITY GROUP PROTEIN DSP1"/>
    <property type="match status" value="1"/>
</dbReference>
<accession>A0ABQ8Y5D5</accession>
<evidence type="ECO:0000313" key="6">
    <source>
        <dbReference type="Proteomes" id="UP001150062"/>
    </source>
</evidence>
<keyword evidence="2" id="KW-0539">Nucleus</keyword>
<evidence type="ECO:0000259" key="4">
    <source>
        <dbReference type="PROSITE" id="PS50118"/>
    </source>
</evidence>
<dbReference type="PROSITE" id="PS50118">
    <property type="entry name" value="HMG_BOX_2"/>
    <property type="match status" value="1"/>
</dbReference>
<feature type="DNA-binding region" description="HMG box" evidence="2">
    <location>
        <begin position="19"/>
        <end position="87"/>
    </location>
</feature>
<dbReference type="InterPro" id="IPR036910">
    <property type="entry name" value="HMG_box_dom_sf"/>
</dbReference>
<dbReference type="PANTHER" id="PTHR48112:SF22">
    <property type="entry name" value="MITOCHONDRIAL TRANSCRIPTION FACTOR A, ISOFORM B"/>
    <property type="match status" value="1"/>
</dbReference>
<dbReference type="PRINTS" id="PR00886">
    <property type="entry name" value="HIGHMOBLTY12"/>
</dbReference>
<feature type="region of interest" description="Disordered" evidence="3">
    <location>
        <begin position="1"/>
        <end position="21"/>
    </location>
</feature>
<evidence type="ECO:0000256" key="1">
    <source>
        <dbReference type="ARBA" id="ARBA00023125"/>
    </source>
</evidence>
<proteinExistence type="predicted"/>
<evidence type="ECO:0000256" key="2">
    <source>
        <dbReference type="PROSITE-ProRule" id="PRU00267"/>
    </source>
</evidence>
<comment type="caution">
    <text evidence="5">The sequence shown here is derived from an EMBL/GenBank/DDBJ whole genome shotgun (WGS) entry which is preliminary data.</text>
</comment>
<keyword evidence="6" id="KW-1185">Reference proteome</keyword>
<evidence type="ECO:0000313" key="5">
    <source>
        <dbReference type="EMBL" id="KAJ6240042.1"/>
    </source>
</evidence>
<protein>
    <submittedName>
        <fullName evidence="5">High mobility group protein dsp1</fullName>
    </submittedName>
</protein>
<gene>
    <name evidence="5" type="ORF">M0813_24382</name>
</gene>
<keyword evidence="1 2" id="KW-0238">DNA-binding</keyword>